<protein>
    <submittedName>
        <fullName evidence="1">Uncharacterized protein</fullName>
    </submittedName>
</protein>
<dbReference type="OrthoDB" id="4313520at2"/>
<reference evidence="1" key="1">
    <citation type="submission" date="2019-10" db="EMBL/GenBank/DDBJ databases">
        <title>Streptomyces sp. nov., a novel actinobacterium isolated from alkaline environment.</title>
        <authorList>
            <person name="Golinska P."/>
        </authorList>
    </citation>
    <scope>NUCLEOTIDE SEQUENCE</scope>
    <source>
        <strain evidence="1">IF17</strain>
    </source>
</reference>
<dbReference type="RefSeq" id="WP_153427394.1">
    <property type="nucleotide sequence ID" value="NZ_VJYJ02000965.1"/>
</dbReference>
<dbReference type="Proteomes" id="UP000315516">
    <property type="component" value="Unassembled WGS sequence"/>
</dbReference>
<accession>A0A646IH37</accession>
<name>A0A646IH37_9ACTN</name>
<organism evidence="1">
    <name type="scientific">Streptomyces alkaliphilus</name>
    <dbReference type="NCBI Taxonomy" id="1472722"/>
    <lineage>
        <taxon>Bacteria</taxon>
        <taxon>Bacillati</taxon>
        <taxon>Actinomycetota</taxon>
        <taxon>Actinomycetes</taxon>
        <taxon>Kitasatosporales</taxon>
        <taxon>Streptomycetaceae</taxon>
        <taxon>Streptomyces</taxon>
    </lineage>
</organism>
<evidence type="ECO:0000313" key="1">
    <source>
        <dbReference type="EMBL" id="MQS09756.1"/>
    </source>
</evidence>
<comment type="caution">
    <text evidence="1">The sequence shown here is derived from an EMBL/GenBank/DDBJ whole genome shotgun (WGS) entry which is preliminary data.</text>
</comment>
<gene>
    <name evidence="1" type="ORF">FNX48_022075</name>
</gene>
<proteinExistence type="predicted"/>
<sequence>MKKFFGEEEVEVVSFDDVSTGEAILEFRPTTYRGVTVLLFFVPEGGGWSEARMSVNPDISEVSASFVEWAAREARNIIVGDFGY</sequence>
<dbReference type="EMBL" id="VJYJ02000965">
    <property type="protein sequence ID" value="MQS09756.1"/>
    <property type="molecule type" value="Genomic_DNA"/>
</dbReference>
<dbReference type="AlphaFoldDB" id="A0A646IH37"/>